<name>S4Y611_SORCE</name>
<protein>
    <submittedName>
        <fullName evidence="2">Uncharacterized protein</fullName>
    </submittedName>
</protein>
<dbReference type="KEGG" id="scu:SCE1572_38520"/>
<feature type="compositionally biased region" description="Low complexity" evidence="1">
    <location>
        <begin position="1"/>
        <end position="13"/>
    </location>
</feature>
<gene>
    <name evidence="2" type="ORF">SCE1572_38520</name>
</gene>
<proteinExistence type="predicted"/>
<dbReference type="STRING" id="1254432.SCE1572_38520"/>
<evidence type="ECO:0000313" key="2">
    <source>
        <dbReference type="EMBL" id="AGP39876.1"/>
    </source>
</evidence>
<evidence type="ECO:0000313" key="3">
    <source>
        <dbReference type="Proteomes" id="UP000014803"/>
    </source>
</evidence>
<dbReference type="HOGENOM" id="CLU_3367370_0_0_7"/>
<evidence type="ECO:0000256" key="1">
    <source>
        <dbReference type="SAM" id="MobiDB-lite"/>
    </source>
</evidence>
<organism evidence="2 3">
    <name type="scientific">Sorangium cellulosum So0157-2</name>
    <dbReference type="NCBI Taxonomy" id="1254432"/>
    <lineage>
        <taxon>Bacteria</taxon>
        <taxon>Pseudomonadati</taxon>
        <taxon>Myxococcota</taxon>
        <taxon>Polyangia</taxon>
        <taxon>Polyangiales</taxon>
        <taxon>Polyangiaceae</taxon>
        <taxon>Sorangium</taxon>
    </lineage>
</organism>
<dbReference type="Proteomes" id="UP000014803">
    <property type="component" value="Chromosome"/>
</dbReference>
<reference evidence="2 3" key="1">
    <citation type="journal article" date="2013" name="Sci. Rep.">
        <title>Extraordinary expansion of a Sorangium cellulosum genome from an alkaline milieu.</title>
        <authorList>
            <person name="Han K."/>
            <person name="Li Z.F."/>
            <person name="Peng R."/>
            <person name="Zhu L.P."/>
            <person name="Zhou T."/>
            <person name="Wang L.G."/>
            <person name="Li S.G."/>
            <person name="Zhang X.B."/>
            <person name="Hu W."/>
            <person name="Wu Z.H."/>
            <person name="Qin N."/>
            <person name="Li Y.Z."/>
        </authorList>
    </citation>
    <scope>NUCLEOTIDE SEQUENCE [LARGE SCALE GENOMIC DNA]</scope>
    <source>
        <strain evidence="2 3">So0157-2</strain>
    </source>
</reference>
<accession>S4Y611</accession>
<sequence length="35" mass="3846">MYTGRSWRGSSRSGWRRKSAAGAARGSLISAFSRK</sequence>
<dbReference type="EMBL" id="CP003969">
    <property type="protein sequence ID" value="AGP39876.1"/>
    <property type="molecule type" value="Genomic_DNA"/>
</dbReference>
<feature type="region of interest" description="Disordered" evidence="1">
    <location>
        <begin position="1"/>
        <end position="35"/>
    </location>
</feature>
<dbReference type="AlphaFoldDB" id="S4Y611"/>